<dbReference type="PANTHER" id="PTHR30349">
    <property type="entry name" value="PHAGE INTEGRASE-RELATED"/>
    <property type="match status" value="1"/>
</dbReference>
<keyword evidence="4" id="KW-0233">DNA recombination</keyword>
<evidence type="ECO:0000256" key="2">
    <source>
        <dbReference type="ARBA" id="ARBA00022908"/>
    </source>
</evidence>
<dbReference type="Gene3D" id="1.10.443.10">
    <property type="entry name" value="Intergrase catalytic core"/>
    <property type="match status" value="1"/>
</dbReference>
<dbReference type="GO" id="GO:0003677">
    <property type="term" value="F:DNA binding"/>
    <property type="evidence" value="ECO:0007669"/>
    <property type="project" value="UniProtKB-UniRule"/>
</dbReference>
<dbReference type="EMBL" id="AP018150">
    <property type="protein sequence ID" value="BBE09958.1"/>
    <property type="molecule type" value="Genomic_DNA"/>
</dbReference>
<keyword evidence="2" id="KW-0229">DNA integration</keyword>
<dbReference type="KEGG" id="mcys:MCB1EB_1797"/>
<dbReference type="PROSITE" id="PS51900">
    <property type="entry name" value="CB"/>
    <property type="match status" value="1"/>
</dbReference>
<dbReference type="RefSeq" id="WP_045364941.1">
    <property type="nucleotide sequence ID" value="NZ_AP018150.1"/>
</dbReference>
<dbReference type="Gene3D" id="1.10.150.130">
    <property type="match status" value="1"/>
</dbReference>
<dbReference type="SUPFAM" id="SSF56349">
    <property type="entry name" value="DNA breaking-rejoining enzymes"/>
    <property type="match status" value="1"/>
</dbReference>
<dbReference type="InterPro" id="IPR013762">
    <property type="entry name" value="Integrase-like_cat_sf"/>
</dbReference>
<comment type="similarity">
    <text evidence="1">Belongs to the 'phage' integrase family.</text>
</comment>
<keyword evidence="3" id="KW-0238">DNA-binding</keyword>
<dbReference type="InterPro" id="IPR011010">
    <property type="entry name" value="DNA_brk_join_enz"/>
</dbReference>
<evidence type="ECO:0000256" key="1">
    <source>
        <dbReference type="ARBA" id="ARBA00008857"/>
    </source>
</evidence>
<gene>
    <name evidence="5" type="ORF">MCB1EB_1797</name>
</gene>
<evidence type="ECO:0000256" key="3">
    <source>
        <dbReference type="ARBA" id="ARBA00023125"/>
    </source>
</evidence>
<dbReference type="AlphaFoldDB" id="A0A2Z6EX73"/>
<dbReference type="PANTHER" id="PTHR30349:SF64">
    <property type="entry name" value="PROPHAGE INTEGRASE INTD-RELATED"/>
    <property type="match status" value="1"/>
</dbReference>
<dbReference type="CDD" id="cd00796">
    <property type="entry name" value="INT_Rci_Hp1_C"/>
    <property type="match status" value="1"/>
</dbReference>
<dbReference type="GO" id="GO:0006310">
    <property type="term" value="P:DNA recombination"/>
    <property type="evidence" value="ECO:0007669"/>
    <property type="project" value="UniProtKB-KW"/>
</dbReference>
<evidence type="ECO:0000313" key="6">
    <source>
        <dbReference type="Proteomes" id="UP000282597"/>
    </source>
</evidence>
<proteinExistence type="inferred from homology"/>
<dbReference type="GO" id="GO:0015074">
    <property type="term" value="P:DNA integration"/>
    <property type="evidence" value="ECO:0007669"/>
    <property type="project" value="UniProtKB-KW"/>
</dbReference>
<reference evidence="5 6" key="1">
    <citation type="journal article" date="2018" name="Microbes Environ.">
        <title>Comparative Genomic Insights into Endofungal Lifestyles of Two Bacterial Endosymbionts, Mycoavidus cysteinexigens and Burkholderia rhizoxinica.</title>
        <authorList>
            <person name="Sharmin D."/>
            <person name="Guo Y."/>
            <person name="Nishizawa T."/>
            <person name="Ohshima S."/>
            <person name="Sato Y."/>
            <person name="Takashima Y."/>
            <person name="Narisawa K."/>
            <person name="Ohta H."/>
        </authorList>
    </citation>
    <scope>NUCLEOTIDE SEQUENCE [LARGE SCALE GENOMIC DNA]</scope>
    <source>
        <strain evidence="5 6">B1-EB</strain>
    </source>
</reference>
<dbReference type="InterPro" id="IPR050090">
    <property type="entry name" value="Tyrosine_recombinase_XerCD"/>
</dbReference>
<accession>A0A2Z6EX73</accession>
<name>A0A2Z6EX73_9BURK</name>
<keyword evidence="6" id="KW-1185">Reference proteome</keyword>
<dbReference type="InterPro" id="IPR044068">
    <property type="entry name" value="CB"/>
</dbReference>
<dbReference type="Proteomes" id="UP000282597">
    <property type="component" value="Chromosome"/>
</dbReference>
<dbReference type="Pfam" id="PF00589">
    <property type="entry name" value="Phage_integrase"/>
    <property type="match status" value="1"/>
</dbReference>
<sequence length="403" mass="45408">MAKTFNKLTRPNMRKLTSGETLTEQGIRFERTAEGDGIFTVNIMVNGQRIHRVVGRESDGTTRTQAEAFIAQIRTDAKHDRLSLPKGRKIALSFRDAAAKYLHKLELEGGRDLKMKKARLERHLVPFFGNTPLSKITGFDIERYKKQRHQEPSLRGGDRVSKRTKEVGILPCAQSSQAKPGTINRELAVLSHLFNKALEWGWIQCQPAKIKRYKEGDGRIHYLTVEQVAKLIEAAKASNNPQLYPFIVTALGTTMRLSEVLAIRRENIDVEKLRIWIPQAKAGRREQPITAHLARFLAGYVAALQPGTPWLFPSPAAKSGHTVDIRKPFIKAVIAAGLDPNNVVRHTLRHTGITHLVQAGIDLPTVKRISGHKTLAMVERYAHQNGQHIQEAMEKFEQRMMIA</sequence>
<dbReference type="InterPro" id="IPR002104">
    <property type="entry name" value="Integrase_catalytic"/>
</dbReference>
<dbReference type="InterPro" id="IPR010998">
    <property type="entry name" value="Integrase_recombinase_N"/>
</dbReference>
<organism evidence="5 6">
    <name type="scientific">Mycoavidus cysteinexigens</name>
    <dbReference type="NCBI Taxonomy" id="1553431"/>
    <lineage>
        <taxon>Bacteria</taxon>
        <taxon>Pseudomonadati</taxon>
        <taxon>Pseudomonadota</taxon>
        <taxon>Betaproteobacteria</taxon>
        <taxon>Burkholderiales</taxon>
        <taxon>Burkholderiaceae</taxon>
        <taxon>Mycoavidus</taxon>
    </lineage>
</organism>
<evidence type="ECO:0000313" key="5">
    <source>
        <dbReference type="EMBL" id="BBE09958.1"/>
    </source>
</evidence>
<dbReference type="PROSITE" id="PS51898">
    <property type="entry name" value="TYR_RECOMBINASE"/>
    <property type="match status" value="1"/>
</dbReference>
<protein>
    <submittedName>
        <fullName evidence="5">Integrase family protein</fullName>
    </submittedName>
</protein>
<evidence type="ECO:0000256" key="4">
    <source>
        <dbReference type="ARBA" id="ARBA00023172"/>
    </source>
</evidence>